<dbReference type="EMBL" id="VLNR01000034">
    <property type="protein sequence ID" value="TSE07330.1"/>
    <property type="molecule type" value="Genomic_DNA"/>
</dbReference>
<feature type="transmembrane region" description="Helical" evidence="1">
    <location>
        <begin position="81"/>
        <end position="103"/>
    </location>
</feature>
<accession>A0A554VI67</accession>
<organism evidence="3 4">
    <name type="scientific">Aquimarina algiphila</name>
    <dbReference type="NCBI Taxonomy" id="2047982"/>
    <lineage>
        <taxon>Bacteria</taxon>
        <taxon>Pseudomonadati</taxon>
        <taxon>Bacteroidota</taxon>
        <taxon>Flavobacteriia</taxon>
        <taxon>Flavobacteriales</taxon>
        <taxon>Flavobacteriaceae</taxon>
        <taxon>Aquimarina</taxon>
    </lineage>
</organism>
<dbReference type="RefSeq" id="WP_143917181.1">
    <property type="nucleotide sequence ID" value="NZ_CANMIK010000040.1"/>
</dbReference>
<keyword evidence="4" id="KW-1185">Reference proteome</keyword>
<reference evidence="3 4" key="1">
    <citation type="submission" date="2019-07" db="EMBL/GenBank/DDBJ databases">
        <title>The draft genome sequence of Aquimarina algiphila M91.</title>
        <authorList>
            <person name="Meng X."/>
        </authorList>
    </citation>
    <scope>NUCLEOTIDE SEQUENCE [LARGE SCALE GENOMIC DNA]</scope>
    <source>
        <strain evidence="3 4">M91</strain>
    </source>
</reference>
<keyword evidence="1" id="KW-0812">Transmembrane</keyword>
<protein>
    <submittedName>
        <fullName evidence="3">Adenylate/guanylate cyclase domain-containing protein</fullName>
    </submittedName>
</protein>
<evidence type="ECO:0000313" key="3">
    <source>
        <dbReference type="EMBL" id="TSE07330.1"/>
    </source>
</evidence>
<dbReference type="Proteomes" id="UP000318833">
    <property type="component" value="Unassembled WGS sequence"/>
</dbReference>
<feature type="domain" description="Guanylate cyclase" evidence="2">
    <location>
        <begin position="173"/>
        <end position="301"/>
    </location>
</feature>
<dbReference type="SUPFAM" id="SSF55073">
    <property type="entry name" value="Nucleotide cyclase"/>
    <property type="match status" value="1"/>
</dbReference>
<dbReference type="OrthoDB" id="9768499at2"/>
<gene>
    <name evidence="3" type="ORF">FOF46_16230</name>
</gene>
<dbReference type="AlphaFoldDB" id="A0A554VI67"/>
<evidence type="ECO:0000259" key="2">
    <source>
        <dbReference type="PROSITE" id="PS50125"/>
    </source>
</evidence>
<evidence type="ECO:0000313" key="4">
    <source>
        <dbReference type="Proteomes" id="UP000318833"/>
    </source>
</evidence>
<dbReference type="GO" id="GO:0035556">
    <property type="term" value="P:intracellular signal transduction"/>
    <property type="evidence" value="ECO:0007669"/>
    <property type="project" value="InterPro"/>
</dbReference>
<evidence type="ECO:0000256" key="1">
    <source>
        <dbReference type="SAM" id="Phobius"/>
    </source>
</evidence>
<dbReference type="Gene3D" id="3.30.70.1230">
    <property type="entry name" value="Nucleotide cyclase"/>
    <property type="match status" value="1"/>
</dbReference>
<keyword evidence="1" id="KW-1133">Transmembrane helix</keyword>
<sequence>MISTRYVRYLFLTVTVWLSFFITFQISLSYVLNDFQNPIDSLLFLIIVSFPVALISGIVTETMDYVMFDYNLLRDFYFLKIFLKSILHVIVFIIVIYKVAFFFSNQAVELGIKTTNAFKFVTTENGFLLLLLYSYLISFLVNFLRQINQHLGHKTLLNFLIGKYRKPKEDNRIFLFLDLDNSTTLAEQMGHYNYSSLVQDCFKDLTQVIYRYDAEVYQYVGDQVVLHWENTPRNKSYLVELFFNYESVLLKRKEYYQKKYDVLPSFKAGADVGPVMVSEVGEIKKMIAYHGDVLNVAARIEGLCKTLEKKFLVSQHFFESEFSTPINIDIEYIDTRVLKGKTKKIDIYNVIKQNNQPIFI</sequence>
<dbReference type="InterPro" id="IPR029787">
    <property type="entry name" value="Nucleotide_cyclase"/>
</dbReference>
<feature type="transmembrane region" description="Helical" evidence="1">
    <location>
        <begin position="126"/>
        <end position="144"/>
    </location>
</feature>
<dbReference type="Pfam" id="PF00211">
    <property type="entry name" value="Guanylate_cyc"/>
    <property type="match status" value="1"/>
</dbReference>
<comment type="caution">
    <text evidence="3">The sequence shown here is derived from an EMBL/GenBank/DDBJ whole genome shotgun (WGS) entry which is preliminary data.</text>
</comment>
<proteinExistence type="predicted"/>
<dbReference type="InterPro" id="IPR001054">
    <property type="entry name" value="A/G_cyclase"/>
</dbReference>
<feature type="transmembrane region" description="Helical" evidence="1">
    <location>
        <begin position="42"/>
        <end position="60"/>
    </location>
</feature>
<dbReference type="GO" id="GO:0004016">
    <property type="term" value="F:adenylate cyclase activity"/>
    <property type="evidence" value="ECO:0007669"/>
    <property type="project" value="UniProtKB-ARBA"/>
</dbReference>
<keyword evidence="1" id="KW-0472">Membrane</keyword>
<dbReference type="GO" id="GO:0009190">
    <property type="term" value="P:cyclic nucleotide biosynthetic process"/>
    <property type="evidence" value="ECO:0007669"/>
    <property type="project" value="InterPro"/>
</dbReference>
<name>A0A554VI67_9FLAO</name>
<dbReference type="CDD" id="cd07302">
    <property type="entry name" value="CHD"/>
    <property type="match status" value="1"/>
</dbReference>
<dbReference type="PROSITE" id="PS50125">
    <property type="entry name" value="GUANYLATE_CYCLASE_2"/>
    <property type="match status" value="1"/>
</dbReference>
<feature type="transmembrane region" description="Helical" evidence="1">
    <location>
        <begin position="9"/>
        <end position="30"/>
    </location>
</feature>